<dbReference type="Pfam" id="PF07722">
    <property type="entry name" value="Peptidase_C26"/>
    <property type="match status" value="1"/>
</dbReference>
<dbReference type="InterPro" id="IPR044668">
    <property type="entry name" value="PuuD-like"/>
</dbReference>
<comment type="caution">
    <text evidence="1">The sequence shown here is derived from an EMBL/GenBank/DDBJ whole genome shotgun (WGS) entry which is preliminary data.</text>
</comment>
<gene>
    <name evidence="1" type="ORF">EA344_11515</name>
</gene>
<sequence length="231" mass="25907">MQKPMIGVLPLYDENKESYWMLPGYMKGIEAAGGIPVMLPLTADTDILEKTAAAFDGFLFTGGHDISPEMYGEEKEAACGETCWDRDRMEAVLFEKVTGHNKPVFGICRALQLFNVLLGGTLYQDLSKDVINHKQKPPYSRTVHEVTIEERTLPGSILQEKKIRVNSYHHQGIKELAAQLQPAAYADDGLIEAVVMPGQSFNLAVQWHPEFNYEEDSHSRALFQAFVDACR</sequence>
<proteinExistence type="predicted"/>
<name>A0A651DSI7_9BACI</name>
<dbReference type="GO" id="GO:0005829">
    <property type="term" value="C:cytosol"/>
    <property type="evidence" value="ECO:0007669"/>
    <property type="project" value="TreeGrafter"/>
</dbReference>
<organism evidence="1">
    <name type="scientific">Alkalicoccus sp</name>
    <dbReference type="NCBI Taxonomy" id="2005376"/>
    <lineage>
        <taxon>Bacteria</taxon>
        <taxon>Bacillati</taxon>
        <taxon>Bacillota</taxon>
        <taxon>Bacilli</taxon>
        <taxon>Bacillales</taxon>
        <taxon>Bacillaceae</taxon>
        <taxon>Alkalicoccus</taxon>
    </lineage>
</organism>
<evidence type="ECO:0000313" key="1">
    <source>
        <dbReference type="EMBL" id="TVP82552.1"/>
    </source>
</evidence>
<dbReference type="CDD" id="cd01745">
    <property type="entry name" value="GATase1_2"/>
    <property type="match status" value="1"/>
</dbReference>
<dbReference type="SUPFAM" id="SSF52317">
    <property type="entry name" value="Class I glutamine amidotransferase-like"/>
    <property type="match status" value="1"/>
</dbReference>
<protein>
    <submittedName>
        <fullName evidence="1">Gamma-glutamyl-gamma-aminobutyrate hydrolase family protein</fullName>
    </submittedName>
</protein>
<dbReference type="Gene3D" id="3.40.50.880">
    <property type="match status" value="1"/>
</dbReference>
<accession>A0A651DSI7</accession>
<dbReference type="AlphaFoldDB" id="A0A651DSI7"/>
<reference evidence="1" key="1">
    <citation type="submission" date="2018-10" db="EMBL/GenBank/DDBJ databases">
        <title>Metagenomes of soda lake microbial mats from the interior of British Columbia, Canada.</title>
        <authorList>
            <person name="Zorz J.K."/>
            <person name="Sharp C."/>
            <person name="Kleiner M."/>
            <person name="Dong X."/>
            <person name="Strous M."/>
        </authorList>
    </citation>
    <scope>NUCLEOTIDE SEQUENCE</scope>
    <source>
        <strain evidence="1">LCM1.Bin51</strain>
    </source>
</reference>
<dbReference type="GO" id="GO:0006598">
    <property type="term" value="P:polyamine catabolic process"/>
    <property type="evidence" value="ECO:0007669"/>
    <property type="project" value="TreeGrafter"/>
</dbReference>
<dbReference type="PANTHER" id="PTHR43235:SF1">
    <property type="entry name" value="GLUTAMINE AMIDOTRANSFERASE PB2B2.05-RELATED"/>
    <property type="match status" value="1"/>
</dbReference>
<dbReference type="GO" id="GO:0033969">
    <property type="term" value="F:gamma-glutamyl-gamma-aminobutyrate hydrolase activity"/>
    <property type="evidence" value="ECO:0007669"/>
    <property type="project" value="TreeGrafter"/>
</dbReference>
<dbReference type="EMBL" id="REBZ01000156">
    <property type="protein sequence ID" value="TVP82552.1"/>
    <property type="molecule type" value="Genomic_DNA"/>
</dbReference>
<dbReference type="InterPro" id="IPR029062">
    <property type="entry name" value="Class_I_gatase-like"/>
</dbReference>
<keyword evidence="1" id="KW-0378">Hydrolase</keyword>
<dbReference type="InterPro" id="IPR011697">
    <property type="entry name" value="Peptidase_C26"/>
</dbReference>
<dbReference type="PROSITE" id="PS51273">
    <property type="entry name" value="GATASE_TYPE_1"/>
    <property type="match status" value="1"/>
</dbReference>
<dbReference type="PANTHER" id="PTHR43235">
    <property type="entry name" value="GLUTAMINE AMIDOTRANSFERASE PB2B2.05-RELATED"/>
    <property type="match status" value="1"/>
</dbReference>